<dbReference type="InterPro" id="IPR019554">
    <property type="entry name" value="Soluble_ligand-bd"/>
</dbReference>
<evidence type="ECO:0000256" key="2">
    <source>
        <dbReference type="SAM" id="Phobius"/>
    </source>
</evidence>
<dbReference type="PANTHER" id="PTHR21180:SF32">
    <property type="entry name" value="ENDONUCLEASE_EXONUCLEASE_PHOSPHATASE FAMILY DOMAIN-CONTAINING PROTEIN 1"/>
    <property type="match status" value="1"/>
</dbReference>
<keyword evidence="5" id="KW-1185">Reference proteome</keyword>
<proteinExistence type="predicted"/>
<organism evidence="4 5">
    <name type="scientific">Actinacidiphila guanduensis</name>
    <dbReference type="NCBI Taxonomy" id="310781"/>
    <lineage>
        <taxon>Bacteria</taxon>
        <taxon>Bacillati</taxon>
        <taxon>Actinomycetota</taxon>
        <taxon>Actinomycetes</taxon>
        <taxon>Kitasatosporales</taxon>
        <taxon>Streptomycetaceae</taxon>
        <taxon>Actinacidiphila</taxon>
    </lineage>
</organism>
<keyword evidence="2" id="KW-1133">Transmembrane helix</keyword>
<protein>
    <submittedName>
        <fullName evidence="4">Competence protein ComEA</fullName>
    </submittedName>
</protein>
<evidence type="ECO:0000259" key="3">
    <source>
        <dbReference type="Pfam" id="PF10531"/>
    </source>
</evidence>
<dbReference type="GO" id="GO:0015627">
    <property type="term" value="C:type II protein secretion system complex"/>
    <property type="evidence" value="ECO:0007669"/>
    <property type="project" value="TreeGrafter"/>
</dbReference>
<dbReference type="Pfam" id="PF10531">
    <property type="entry name" value="SLBB"/>
    <property type="match status" value="1"/>
</dbReference>
<dbReference type="Gene3D" id="3.10.560.10">
    <property type="entry name" value="Outer membrane lipoprotein wza domain like"/>
    <property type="match status" value="1"/>
</dbReference>
<dbReference type="Pfam" id="PF12836">
    <property type="entry name" value="HHH_3"/>
    <property type="match status" value="1"/>
</dbReference>
<evidence type="ECO:0000256" key="1">
    <source>
        <dbReference type="SAM" id="MobiDB-lite"/>
    </source>
</evidence>
<feature type="domain" description="Soluble ligand binding" evidence="3">
    <location>
        <begin position="133"/>
        <end position="185"/>
    </location>
</feature>
<dbReference type="Proteomes" id="UP000199341">
    <property type="component" value="Unassembled WGS sequence"/>
</dbReference>
<gene>
    <name evidence="4" type="ORF">SAMN05216259_107289</name>
</gene>
<reference evidence="4 5" key="1">
    <citation type="submission" date="2016-10" db="EMBL/GenBank/DDBJ databases">
        <authorList>
            <person name="de Groot N.N."/>
        </authorList>
    </citation>
    <scope>NUCLEOTIDE SEQUENCE [LARGE SCALE GENOMIC DNA]</scope>
    <source>
        <strain evidence="4 5">CGMCC 4.2022</strain>
    </source>
</reference>
<keyword evidence="2" id="KW-0812">Transmembrane</keyword>
<evidence type="ECO:0000313" key="5">
    <source>
        <dbReference type="Proteomes" id="UP000199341"/>
    </source>
</evidence>
<dbReference type="PANTHER" id="PTHR21180">
    <property type="entry name" value="ENDONUCLEASE/EXONUCLEASE/PHOSPHATASE FAMILY DOMAIN-CONTAINING PROTEIN 1"/>
    <property type="match status" value="1"/>
</dbReference>
<dbReference type="InterPro" id="IPR010994">
    <property type="entry name" value="RuvA_2-like"/>
</dbReference>
<dbReference type="OrthoDB" id="9758724at2"/>
<feature type="region of interest" description="Disordered" evidence="1">
    <location>
        <begin position="93"/>
        <end position="128"/>
    </location>
</feature>
<dbReference type="STRING" id="310781.SAMN05216259_107289"/>
<dbReference type="RefSeq" id="WP_093785574.1">
    <property type="nucleotide sequence ID" value="NZ_FNIE01000007.1"/>
</dbReference>
<dbReference type="AlphaFoldDB" id="A0A1H0GV44"/>
<evidence type="ECO:0000313" key="4">
    <source>
        <dbReference type="EMBL" id="SDO10755.1"/>
    </source>
</evidence>
<feature type="transmembrane region" description="Helical" evidence="2">
    <location>
        <begin position="61"/>
        <end position="81"/>
    </location>
</feature>
<dbReference type="GO" id="GO:0015628">
    <property type="term" value="P:protein secretion by the type II secretion system"/>
    <property type="evidence" value="ECO:0007669"/>
    <property type="project" value="TreeGrafter"/>
</dbReference>
<dbReference type="SUPFAM" id="SSF47781">
    <property type="entry name" value="RuvA domain 2-like"/>
    <property type="match status" value="1"/>
</dbReference>
<accession>A0A1H0GV44</accession>
<dbReference type="EMBL" id="FNIE01000007">
    <property type="protein sequence ID" value="SDO10755.1"/>
    <property type="molecule type" value="Genomic_DNA"/>
</dbReference>
<sequence length="270" mass="27429">MRVAAPVVAAAAETGTYGLGGAPSYSGDRGAHPPGVPVFGTGPLGRARTWLYVRCGLELRAVLALAFVLTVALGLAVHHYWVGRPRTLQVAQSAAQFPSAEDKPEPAEEGAATEEPASPDPVPAPSPAAKVTVDIAGKVAKPGLRSLPGGSRVADALSAAGGPLPGTDLTALNLARPLTDGEQILVGVTPPPSAADPTTESTGAGTTGPVHLNTATEAQLDALPGVGPVLAQHILTYRTQHGSFTSTQQLRQIPGIGPRKYATLQPLVEP</sequence>
<dbReference type="InterPro" id="IPR051675">
    <property type="entry name" value="Endo/Exo/Phosphatase_dom_1"/>
</dbReference>
<dbReference type="Gene3D" id="1.10.150.320">
    <property type="entry name" value="Photosystem II 12 kDa extrinsic protein"/>
    <property type="match status" value="1"/>
</dbReference>
<keyword evidence="2" id="KW-0472">Membrane</keyword>
<feature type="region of interest" description="Disordered" evidence="1">
    <location>
        <begin position="190"/>
        <end position="211"/>
    </location>
</feature>
<name>A0A1H0GV44_9ACTN</name>